<name>A0A3N0B5L2_9ACTN</name>
<evidence type="ECO:0000313" key="3">
    <source>
        <dbReference type="Proteomes" id="UP000269591"/>
    </source>
</evidence>
<evidence type="ECO:0000313" key="2">
    <source>
        <dbReference type="EMBL" id="RNL41896.1"/>
    </source>
</evidence>
<dbReference type="GO" id="GO:0008289">
    <property type="term" value="F:lipid binding"/>
    <property type="evidence" value="ECO:0007669"/>
    <property type="project" value="UniProtKB-KW"/>
</dbReference>
<dbReference type="Pfam" id="PF02645">
    <property type="entry name" value="DegV"/>
    <property type="match status" value="1"/>
</dbReference>
<comment type="caution">
    <text evidence="2">The sequence shown here is derived from an EMBL/GenBank/DDBJ whole genome shotgun (WGS) entry which is preliminary data.</text>
</comment>
<dbReference type="PROSITE" id="PS51482">
    <property type="entry name" value="DEGV"/>
    <property type="match status" value="1"/>
</dbReference>
<dbReference type="AlphaFoldDB" id="A0A3N0B5L2"/>
<dbReference type="EMBL" id="QIBX01000001">
    <property type="protein sequence ID" value="RNL41896.1"/>
    <property type="molecule type" value="Genomic_DNA"/>
</dbReference>
<dbReference type="InterPro" id="IPR050270">
    <property type="entry name" value="DegV_domain_contain"/>
</dbReference>
<keyword evidence="3" id="KW-1185">Reference proteome</keyword>
<dbReference type="PANTHER" id="PTHR33434:SF2">
    <property type="entry name" value="FATTY ACID-BINDING PROTEIN TM_1468"/>
    <property type="match status" value="1"/>
</dbReference>
<dbReference type="SUPFAM" id="SSF82549">
    <property type="entry name" value="DAK1/DegV-like"/>
    <property type="match status" value="1"/>
</dbReference>
<keyword evidence="1" id="KW-0446">Lipid-binding</keyword>
<dbReference type="InterPro" id="IPR043168">
    <property type="entry name" value="DegV_C"/>
</dbReference>
<dbReference type="NCBIfam" id="TIGR00762">
    <property type="entry name" value="DegV"/>
    <property type="match status" value="1"/>
</dbReference>
<dbReference type="InterPro" id="IPR003797">
    <property type="entry name" value="DegV"/>
</dbReference>
<dbReference type="Proteomes" id="UP000269591">
    <property type="component" value="Unassembled WGS sequence"/>
</dbReference>
<dbReference type="Gene3D" id="3.40.50.10170">
    <property type="match status" value="1"/>
</dbReference>
<gene>
    <name evidence="2" type="ORF">DMP06_00325</name>
</gene>
<accession>A0A3N0B5L2</accession>
<evidence type="ECO:0008006" key="4">
    <source>
        <dbReference type="Google" id="ProtNLM"/>
    </source>
</evidence>
<proteinExistence type="predicted"/>
<protein>
    <recommendedName>
        <fullName evidence="4">DegV family protein</fullName>
    </recommendedName>
</protein>
<evidence type="ECO:0000256" key="1">
    <source>
        <dbReference type="ARBA" id="ARBA00023121"/>
    </source>
</evidence>
<dbReference type="PANTHER" id="PTHR33434">
    <property type="entry name" value="DEGV DOMAIN-CONTAINING PROTEIN DR_1986-RELATED"/>
    <property type="match status" value="1"/>
</dbReference>
<reference evidence="3" key="1">
    <citation type="submission" date="2018-05" db="EMBL/GenBank/DDBJ databases">
        <title>Genome Sequencing of selected type strains of the family Eggerthellaceae.</title>
        <authorList>
            <person name="Danylec N."/>
            <person name="Stoll D.A."/>
            <person name="Doetsch A."/>
            <person name="Huch M."/>
        </authorList>
    </citation>
    <scope>NUCLEOTIDE SEQUENCE [LARGE SCALE GENOMIC DNA]</scope>
    <source>
        <strain evidence="3">DSM 24851</strain>
    </source>
</reference>
<sequence>MAALRLAVWGACRPRAAARSPSQAREGEYRVKIAIVTDSTCDWHFEDYAARGVTMVPLKVNFGGEESYTDQYEISCDEFYDKMIASETLPTSSQPSPHDFAQAFERLASEGYEGIVSMHIAPTLSGTIQAAEIAAQTSPIPVRTFDSRGAASLLGLLVDKACELCETDITLDEMCDKLNAYRDSCRIVLAPETLENLVKGGRMPAEAASQAGMLNIRLIITLTEENGLVNVLDKVKGQKGQISAMTDYLTSYVEEHGPARVRLLQARNQKGIDKLVDALADAGVDYETVSVDNCGAIIATHLGMGTLGIAMAPRDL</sequence>
<organism evidence="2 3">
    <name type="scientific">Slackia equolifaciens</name>
    <dbReference type="NCBI Taxonomy" id="498718"/>
    <lineage>
        <taxon>Bacteria</taxon>
        <taxon>Bacillati</taxon>
        <taxon>Actinomycetota</taxon>
        <taxon>Coriobacteriia</taxon>
        <taxon>Eggerthellales</taxon>
        <taxon>Eggerthellaceae</taxon>
        <taxon>Slackia</taxon>
    </lineage>
</organism>
<dbReference type="Gene3D" id="3.30.1180.10">
    <property type="match status" value="1"/>
</dbReference>